<proteinExistence type="predicted"/>
<dbReference type="SUPFAM" id="SSF100934">
    <property type="entry name" value="Heat shock protein 70kD (HSP70), C-terminal subdomain"/>
    <property type="match status" value="1"/>
</dbReference>
<dbReference type="VEuPathDB" id="AmoebaDB:FDP41_010490"/>
<dbReference type="PRINTS" id="PR00301">
    <property type="entry name" value="HEATSHOCK70"/>
</dbReference>
<dbReference type="RefSeq" id="XP_044568138.1">
    <property type="nucleotide sequence ID" value="XM_044700794.1"/>
</dbReference>
<feature type="region of interest" description="Disordered" evidence="5">
    <location>
        <begin position="796"/>
        <end position="851"/>
    </location>
</feature>
<keyword evidence="6" id="KW-0472">Membrane</keyword>
<feature type="compositionally biased region" description="Polar residues" evidence="5">
    <location>
        <begin position="834"/>
        <end position="844"/>
    </location>
</feature>
<dbReference type="OMA" id="HANNSHM"/>
<dbReference type="InterPro" id="IPR043129">
    <property type="entry name" value="ATPase_NBD"/>
</dbReference>
<evidence type="ECO:0000256" key="6">
    <source>
        <dbReference type="SAM" id="Phobius"/>
    </source>
</evidence>
<dbReference type="PANTHER" id="PTHR45639:SF3">
    <property type="entry name" value="HYPOXIA UP-REGULATED PROTEIN 1"/>
    <property type="match status" value="1"/>
</dbReference>
<keyword evidence="3" id="KW-0067">ATP-binding</keyword>
<keyword evidence="2" id="KW-0256">Endoplasmic reticulum</keyword>
<dbReference type="OrthoDB" id="10262720at2759"/>
<protein>
    <submittedName>
        <fullName evidence="7">Uncharacterized protein</fullName>
    </submittedName>
</protein>
<dbReference type="Gene3D" id="3.30.420.40">
    <property type="match status" value="2"/>
</dbReference>
<evidence type="ECO:0000256" key="4">
    <source>
        <dbReference type="ARBA" id="ARBA00023186"/>
    </source>
</evidence>
<keyword evidence="8" id="KW-1185">Reference proteome</keyword>
<evidence type="ECO:0000313" key="8">
    <source>
        <dbReference type="Proteomes" id="UP000444721"/>
    </source>
</evidence>
<gene>
    <name evidence="7" type="ORF">FDP41_010490</name>
</gene>
<dbReference type="InterPro" id="IPR029047">
    <property type="entry name" value="HSP70_peptide-bd_sf"/>
</dbReference>
<dbReference type="VEuPathDB" id="AmoebaDB:NfTy_012530"/>
<dbReference type="CDD" id="cd10230">
    <property type="entry name" value="ASKHA_NBD_HSP70_HYOU1"/>
    <property type="match status" value="1"/>
</dbReference>
<dbReference type="GO" id="GO:0034663">
    <property type="term" value="C:endoplasmic reticulum chaperone complex"/>
    <property type="evidence" value="ECO:0007669"/>
    <property type="project" value="TreeGrafter"/>
</dbReference>
<feature type="compositionally biased region" description="Polar residues" evidence="5">
    <location>
        <begin position="812"/>
        <end position="822"/>
    </location>
</feature>
<dbReference type="GO" id="GO:0005524">
    <property type="term" value="F:ATP binding"/>
    <property type="evidence" value="ECO:0007669"/>
    <property type="project" value="UniProtKB-KW"/>
</dbReference>
<dbReference type="PANTHER" id="PTHR45639">
    <property type="entry name" value="HSC70CB, ISOFORM G-RELATED"/>
    <property type="match status" value="1"/>
</dbReference>
<accession>A0A6A5CDJ2</accession>
<keyword evidence="6" id="KW-0812">Transmembrane</keyword>
<keyword evidence="6" id="KW-1133">Transmembrane helix</keyword>
<evidence type="ECO:0000313" key="7">
    <source>
        <dbReference type="EMBL" id="KAF0983425.1"/>
    </source>
</evidence>
<dbReference type="GeneID" id="68117705"/>
<evidence type="ECO:0000256" key="1">
    <source>
        <dbReference type="ARBA" id="ARBA00022741"/>
    </source>
</evidence>
<organism evidence="7 8">
    <name type="scientific">Naegleria fowleri</name>
    <name type="common">Brain eating amoeba</name>
    <dbReference type="NCBI Taxonomy" id="5763"/>
    <lineage>
        <taxon>Eukaryota</taxon>
        <taxon>Discoba</taxon>
        <taxon>Heterolobosea</taxon>
        <taxon>Tetramitia</taxon>
        <taxon>Eutetramitia</taxon>
        <taxon>Vahlkampfiidae</taxon>
        <taxon>Naegleria</taxon>
    </lineage>
</organism>
<dbReference type="Gene3D" id="2.60.34.10">
    <property type="entry name" value="Substrate Binding Domain Of DNAk, Chain A, domain 1"/>
    <property type="match status" value="1"/>
</dbReference>
<dbReference type="Pfam" id="PF00012">
    <property type="entry name" value="HSP70"/>
    <property type="match status" value="1"/>
</dbReference>
<dbReference type="Gene3D" id="3.30.30.30">
    <property type="match status" value="1"/>
</dbReference>
<dbReference type="GO" id="GO:0030968">
    <property type="term" value="P:endoplasmic reticulum unfolded protein response"/>
    <property type="evidence" value="ECO:0007669"/>
    <property type="project" value="TreeGrafter"/>
</dbReference>
<name>A0A6A5CDJ2_NAEFO</name>
<feature type="transmembrane region" description="Helical" evidence="6">
    <location>
        <begin position="12"/>
        <end position="30"/>
    </location>
</feature>
<evidence type="ECO:0000256" key="3">
    <source>
        <dbReference type="ARBA" id="ARBA00022840"/>
    </source>
</evidence>
<reference evidence="7 8" key="1">
    <citation type="journal article" date="2019" name="Sci. Rep.">
        <title>Nanopore sequencing improves the draft genome of the human pathogenic amoeba Naegleria fowleri.</title>
        <authorList>
            <person name="Liechti N."/>
            <person name="Schurch N."/>
            <person name="Bruggmann R."/>
            <person name="Wittwer M."/>
        </authorList>
    </citation>
    <scope>NUCLEOTIDE SEQUENCE [LARGE SCALE GENOMIC DNA]</scope>
    <source>
        <strain evidence="7 8">ATCC 30894</strain>
    </source>
</reference>
<keyword evidence="4" id="KW-0143">Chaperone</keyword>
<dbReference type="InterPro" id="IPR029048">
    <property type="entry name" value="HSP70_C_sf"/>
</dbReference>
<keyword evidence="1" id="KW-0547">Nucleotide-binding</keyword>
<comment type="caution">
    <text evidence="7">The sequence shown here is derived from an EMBL/GenBank/DDBJ whole genome shotgun (WGS) entry which is preliminary data.</text>
</comment>
<dbReference type="Gene3D" id="1.20.1270.10">
    <property type="match status" value="1"/>
</dbReference>
<dbReference type="InterPro" id="IPR013126">
    <property type="entry name" value="Hsp_70_fam"/>
</dbReference>
<dbReference type="FunFam" id="3.90.640.10:FF:000004">
    <property type="entry name" value="Heat shock 70 kDa protein 4"/>
    <property type="match status" value="1"/>
</dbReference>
<dbReference type="Gene3D" id="3.90.640.10">
    <property type="entry name" value="Actin, Chain A, domain 4"/>
    <property type="match status" value="1"/>
</dbReference>
<dbReference type="SUPFAM" id="SSF53067">
    <property type="entry name" value="Actin-like ATPase domain"/>
    <property type="match status" value="2"/>
</dbReference>
<sequence>MFGFTTPRSSGVGTLISVALFVIILSYILVEPSHQGPIVGIDLGSRWLKVGIAKSGSPIDLVLNEQSKRKTSNIIGFRGKDRYIGEAGYTMVARFPDKMLRFLNFALGKSYDLELNEVSRRYNELKVPVSLVKNEERGTVDVKFSNDATYSPEELLSMIFLYIKQLADDGKTAAVTDAIVSIPHFFTRAQRQAILDSASIANIKILALMHDHTATALQYGIKSAKIIKELTKPRHVALFYDIGSVSTTVSIAEYTQSKEKTSLGNIKILGFASDENLGGSHFDNVLADFFAEKFIDKHKSDPRKEVRPLTRLVEESQKIKHILSANNDAYLSIENLYNDRDLSIKITREEFEKLSEQLLNRLTKPITAALSVANLTLDDIDAFEMSGGSSRIPAVQDRISKFVGSKLMVGYSLNADEAIAMGSSFYGAMLSPSFKVTAFKIFDTVPHKVDFLLSGNDKEINLFNHKDEIDAKKTITVPRTEDFTITLKYASEYLPSGYSTEHAAFATYEITGVTKAMSNWTFEDERGKKKKVKATFKVNKFGLVELDSVNAILEETITVRVESNNTTTSNETKTEPVYKKDTRVTKVALDVKFIDISVIKPLTPEQLKASREKVKNVEDFEALKRRISAARNNLESALYSTREKLLDNPDYKGFFTTKERDEINTVIDELEVWLGENDEEGVVEPSRVDLFTSKLKLLTDLTDPIQDRWREHKGRKEALSYCKSVFNATNYAIHYMRENQKHITEDELNELHQFNKETEMNITSILAKQDRSPLYEAPTVRAKDIKKQCGKVSERAFLLSKKPVPKPEKPATNETNETTIPSTNEETKTEENTANSQEQQSTNEQKQKDEL</sequence>
<dbReference type="VEuPathDB" id="AmoebaDB:NF0081150"/>
<dbReference type="GO" id="GO:0140662">
    <property type="term" value="F:ATP-dependent protein folding chaperone"/>
    <property type="evidence" value="ECO:0007669"/>
    <property type="project" value="InterPro"/>
</dbReference>
<evidence type="ECO:0000256" key="2">
    <source>
        <dbReference type="ARBA" id="ARBA00022824"/>
    </source>
</evidence>
<dbReference type="AlphaFoldDB" id="A0A6A5CDJ2"/>
<dbReference type="Proteomes" id="UP000444721">
    <property type="component" value="Unassembled WGS sequence"/>
</dbReference>
<dbReference type="EMBL" id="VFQX01000006">
    <property type="protein sequence ID" value="KAF0983425.1"/>
    <property type="molecule type" value="Genomic_DNA"/>
</dbReference>
<evidence type="ECO:0000256" key="5">
    <source>
        <dbReference type="SAM" id="MobiDB-lite"/>
    </source>
</evidence>